<evidence type="ECO:0000256" key="2">
    <source>
        <dbReference type="ARBA" id="ARBA00004370"/>
    </source>
</evidence>
<feature type="domain" description="PAS" evidence="9">
    <location>
        <begin position="12"/>
        <end position="65"/>
    </location>
</feature>
<comment type="subcellular location">
    <subcellularLocation>
        <location evidence="2">Membrane</location>
    </subcellularLocation>
</comment>
<dbReference type="Proteomes" id="UP000183952">
    <property type="component" value="Unassembled WGS sequence"/>
</dbReference>
<evidence type="ECO:0000313" key="10">
    <source>
        <dbReference type="EMBL" id="SHK20991.1"/>
    </source>
</evidence>
<evidence type="ECO:0000256" key="1">
    <source>
        <dbReference type="ARBA" id="ARBA00000085"/>
    </source>
</evidence>
<protein>
    <recommendedName>
        <fullName evidence="3">histidine kinase</fullName>
        <ecNumber evidence="3">2.7.13.3</ecNumber>
    </recommendedName>
</protein>
<feature type="domain" description="Histidine kinase" evidence="8">
    <location>
        <begin position="460"/>
        <end position="682"/>
    </location>
</feature>
<dbReference type="InterPro" id="IPR000014">
    <property type="entry name" value="PAS"/>
</dbReference>
<dbReference type="AlphaFoldDB" id="A0A1M6QL73"/>
<sequence>MYQYLIDCKYINEGQLEYHLNSYKNYEMPVYIVDANGKYTYVNNAFLKVLNIRNEEDVAKDVELILGTRNAKYISSLKQKIIILKEKKSFNQCIYIDGKEMVWRVTSIPILDYNGDCNKCICIAKVSYKKDIYTEKSDEYGNQYNIQYSIIGDDNERKEEFIYEELYEYMQEISHKIVLDGMSIWIYDEKFKIIKKRICIGIDSKIMDGVELPFDDYQQEYMKRNCKNLFYPVPMKSYERFFAEHGFEDAYNKYLLDKYIMYMPIIYDGRVLGMLSIYLSNGHLEEEGYVLIRRVINRISLCLKNIQLLHDVTNQLSEKVKLQNTLNRYLNNSMDLCIVMDIEFNILTTSYSVIKLLGWTFEEIKQQKIHEMIISNSKKLRDVIDSNKRYNTRVYVGPCKAMCKDGSFKDLDVYYYIDTINNEIVLTGQDVTGINELKAKTKLLQSEIDKEKVKNEFITNISHEFRTPLNIILSAVQLEEIRNKNNSVDEGKIDNIALIKQNSYRILRLSNNLIDIAAINSGCMKMNYRNVNLMAYIREITKHVESFCRIINRQFSCYLDNVNITISCDKEKMEKVILNLLSNAIKFTSLGGKIGLGANVDRNSNRLYVWVKDDGCGIAEENYEKVFSSFTQVDNLLTRTTEGSGIGLALCKAFVELHNGKIYIDSSFKQGTKMVFYIPLCKLRETSTNKDSVILQSSKTSVEVEFSDIYL</sequence>
<dbReference type="PROSITE" id="PS50112">
    <property type="entry name" value="PAS"/>
    <property type="match status" value="1"/>
</dbReference>
<dbReference type="PROSITE" id="PS50109">
    <property type="entry name" value="HIS_KIN"/>
    <property type="match status" value="1"/>
</dbReference>
<keyword evidence="6" id="KW-0418">Kinase</keyword>
<dbReference type="SUPFAM" id="SSF55874">
    <property type="entry name" value="ATPase domain of HSP90 chaperone/DNA topoisomerase II/histidine kinase"/>
    <property type="match status" value="1"/>
</dbReference>
<reference evidence="10 11" key="1">
    <citation type="submission" date="2016-11" db="EMBL/GenBank/DDBJ databases">
        <authorList>
            <person name="Jaros S."/>
            <person name="Januszkiewicz K."/>
            <person name="Wedrychowicz H."/>
        </authorList>
    </citation>
    <scope>NUCLEOTIDE SEQUENCE [LARGE SCALE GENOMIC DNA]</scope>
    <source>
        <strain evidence="10 11">DSM 3090</strain>
    </source>
</reference>
<dbReference type="InterPro" id="IPR004358">
    <property type="entry name" value="Sig_transdc_His_kin-like_C"/>
</dbReference>
<dbReference type="InterPro" id="IPR013767">
    <property type="entry name" value="PAS_fold"/>
</dbReference>
<dbReference type="PANTHER" id="PTHR43547">
    <property type="entry name" value="TWO-COMPONENT HISTIDINE KINASE"/>
    <property type="match status" value="1"/>
</dbReference>
<dbReference type="Pfam" id="PF00989">
    <property type="entry name" value="PAS"/>
    <property type="match status" value="1"/>
</dbReference>
<dbReference type="Pfam" id="PF00512">
    <property type="entry name" value="HisKA"/>
    <property type="match status" value="1"/>
</dbReference>
<keyword evidence="7" id="KW-0902">Two-component regulatory system</keyword>
<dbReference type="Pfam" id="PF02518">
    <property type="entry name" value="HATPase_c"/>
    <property type="match status" value="1"/>
</dbReference>
<evidence type="ECO:0000256" key="5">
    <source>
        <dbReference type="ARBA" id="ARBA00022679"/>
    </source>
</evidence>
<accession>A0A1M6QL73</accession>
<dbReference type="InterPro" id="IPR036097">
    <property type="entry name" value="HisK_dim/P_sf"/>
</dbReference>
<dbReference type="PRINTS" id="PR00344">
    <property type="entry name" value="BCTRLSENSOR"/>
</dbReference>
<keyword evidence="5" id="KW-0808">Transferase</keyword>
<dbReference type="RefSeq" id="WP_072903988.1">
    <property type="nucleotide sequence ID" value="NZ_FRAD01000017.1"/>
</dbReference>
<keyword evidence="4" id="KW-0597">Phosphoprotein</keyword>
<dbReference type="Gene3D" id="1.10.287.130">
    <property type="match status" value="1"/>
</dbReference>
<dbReference type="FunFam" id="3.30.565.10:FF:000006">
    <property type="entry name" value="Sensor histidine kinase WalK"/>
    <property type="match status" value="1"/>
</dbReference>
<dbReference type="InterPro" id="IPR035965">
    <property type="entry name" value="PAS-like_dom_sf"/>
</dbReference>
<dbReference type="SMART" id="SM00091">
    <property type="entry name" value="PAS"/>
    <property type="match status" value="2"/>
</dbReference>
<dbReference type="InterPro" id="IPR003594">
    <property type="entry name" value="HATPase_dom"/>
</dbReference>
<proteinExistence type="predicted"/>
<dbReference type="SUPFAM" id="SSF55785">
    <property type="entry name" value="PYP-like sensor domain (PAS domain)"/>
    <property type="match status" value="2"/>
</dbReference>
<evidence type="ECO:0000259" key="9">
    <source>
        <dbReference type="PROSITE" id="PS50112"/>
    </source>
</evidence>
<dbReference type="Gene3D" id="3.30.450.20">
    <property type="entry name" value="PAS domain"/>
    <property type="match status" value="2"/>
</dbReference>
<dbReference type="InterPro" id="IPR003661">
    <property type="entry name" value="HisK_dim/P_dom"/>
</dbReference>
<evidence type="ECO:0000259" key="8">
    <source>
        <dbReference type="PROSITE" id="PS50109"/>
    </source>
</evidence>
<evidence type="ECO:0000256" key="7">
    <source>
        <dbReference type="ARBA" id="ARBA00023012"/>
    </source>
</evidence>
<keyword evidence="11" id="KW-1185">Reference proteome</keyword>
<comment type="catalytic activity">
    <reaction evidence="1">
        <text>ATP + protein L-histidine = ADP + protein N-phospho-L-histidine.</text>
        <dbReference type="EC" id="2.7.13.3"/>
    </reaction>
</comment>
<dbReference type="CDD" id="cd00082">
    <property type="entry name" value="HisKA"/>
    <property type="match status" value="1"/>
</dbReference>
<name>A0A1M6QL73_9CLOT</name>
<dbReference type="GO" id="GO:0016020">
    <property type="term" value="C:membrane"/>
    <property type="evidence" value="ECO:0007669"/>
    <property type="project" value="UniProtKB-SubCell"/>
</dbReference>
<dbReference type="InterPro" id="IPR036890">
    <property type="entry name" value="HATPase_C_sf"/>
</dbReference>
<dbReference type="EMBL" id="FRAD01000017">
    <property type="protein sequence ID" value="SHK20991.1"/>
    <property type="molecule type" value="Genomic_DNA"/>
</dbReference>
<dbReference type="CDD" id="cd00130">
    <property type="entry name" value="PAS"/>
    <property type="match status" value="1"/>
</dbReference>
<evidence type="ECO:0000256" key="4">
    <source>
        <dbReference type="ARBA" id="ARBA00022553"/>
    </source>
</evidence>
<gene>
    <name evidence="10" type="ORF">SAMN02745248_02044</name>
</gene>
<dbReference type="GO" id="GO:0000155">
    <property type="term" value="F:phosphorelay sensor kinase activity"/>
    <property type="evidence" value="ECO:0007669"/>
    <property type="project" value="InterPro"/>
</dbReference>
<evidence type="ECO:0000256" key="6">
    <source>
        <dbReference type="ARBA" id="ARBA00022777"/>
    </source>
</evidence>
<dbReference type="Gene3D" id="3.30.565.10">
    <property type="entry name" value="Histidine kinase-like ATPase, C-terminal domain"/>
    <property type="match status" value="1"/>
</dbReference>
<dbReference type="SUPFAM" id="SSF55781">
    <property type="entry name" value="GAF domain-like"/>
    <property type="match status" value="1"/>
</dbReference>
<evidence type="ECO:0000313" key="11">
    <source>
        <dbReference type="Proteomes" id="UP000183952"/>
    </source>
</evidence>
<dbReference type="PANTHER" id="PTHR43547:SF2">
    <property type="entry name" value="HYBRID SIGNAL TRANSDUCTION HISTIDINE KINASE C"/>
    <property type="match status" value="1"/>
</dbReference>
<dbReference type="OrthoDB" id="9813394at2"/>
<dbReference type="GO" id="GO:0006355">
    <property type="term" value="P:regulation of DNA-templated transcription"/>
    <property type="evidence" value="ECO:0007669"/>
    <property type="project" value="InterPro"/>
</dbReference>
<dbReference type="SMART" id="SM00387">
    <property type="entry name" value="HATPase_c"/>
    <property type="match status" value="1"/>
</dbReference>
<dbReference type="SMART" id="SM00388">
    <property type="entry name" value="HisKA"/>
    <property type="match status" value="1"/>
</dbReference>
<dbReference type="EC" id="2.7.13.3" evidence="3"/>
<organism evidence="10 11">
    <name type="scientific">Hathewaya proteolytica DSM 3090</name>
    <dbReference type="NCBI Taxonomy" id="1121331"/>
    <lineage>
        <taxon>Bacteria</taxon>
        <taxon>Bacillati</taxon>
        <taxon>Bacillota</taxon>
        <taxon>Clostridia</taxon>
        <taxon>Eubacteriales</taxon>
        <taxon>Clostridiaceae</taxon>
        <taxon>Hathewaya</taxon>
    </lineage>
</organism>
<dbReference type="SUPFAM" id="SSF47384">
    <property type="entry name" value="Homodimeric domain of signal transducing histidine kinase"/>
    <property type="match status" value="1"/>
</dbReference>
<dbReference type="Pfam" id="PF13426">
    <property type="entry name" value="PAS_9"/>
    <property type="match status" value="1"/>
</dbReference>
<evidence type="ECO:0000256" key="3">
    <source>
        <dbReference type="ARBA" id="ARBA00012438"/>
    </source>
</evidence>
<dbReference type="InterPro" id="IPR005467">
    <property type="entry name" value="His_kinase_dom"/>
</dbReference>
<dbReference type="STRING" id="1121331.SAMN02745248_02044"/>